<protein>
    <submittedName>
        <fullName evidence="6">Fimbrial protein</fullName>
    </submittedName>
</protein>
<gene>
    <name evidence="6" type="ORF">BJN34_33120</name>
</gene>
<dbReference type="InterPro" id="IPR008966">
    <property type="entry name" value="Adhesion_dom_sf"/>
</dbReference>
<name>A0A1U9V1B1_CUPNE</name>
<organism evidence="6 7">
    <name type="scientific">Cupriavidus necator</name>
    <name type="common">Alcaligenes eutrophus</name>
    <name type="synonym">Ralstonia eutropha</name>
    <dbReference type="NCBI Taxonomy" id="106590"/>
    <lineage>
        <taxon>Bacteria</taxon>
        <taxon>Pseudomonadati</taxon>
        <taxon>Pseudomonadota</taxon>
        <taxon>Betaproteobacteria</taxon>
        <taxon>Burkholderiales</taxon>
        <taxon>Burkholderiaceae</taxon>
        <taxon>Cupriavidus</taxon>
    </lineage>
</organism>
<dbReference type="PANTHER" id="PTHR33420:SF3">
    <property type="entry name" value="FIMBRIAL SUBUNIT ELFA"/>
    <property type="match status" value="1"/>
</dbReference>
<evidence type="ECO:0000256" key="3">
    <source>
        <dbReference type="ARBA" id="ARBA00022729"/>
    </source>
</evidence>
<proteinExistence type="inferred from homology"/>
<dbReference type="EMBL" id="CP017758">
    <property type="protein sequence ID" value="AQV98722.1"/>
    <property type="molecule type" value="Genomic_DNA"/>
</dbReference>
<dbReference type="GO" id="GO:0043709">
    <property type="term" value="P:cell adhesion involved in single-species biofilm formation"/>
    <property type="evidence" value="ECO:0007669"/>
    <property type="project" value="TreeGrafter"/>
</dbReference>
<evidence type="ECO:0000256" key="1">
    <source>
        <dbReference type="ARBA" id="ARBA00004561"/>
    </source>
</evidence>
<dbReference type="InterPro" id="IPR036937">
    <property type="entry name" value="Adhesion_dom_fimbrial_sf"/>
</dbReference>
<evidence type="ECO:0000313" key="7">
    <source>
        <dbReference type="Proteomes" id="UP000189627"/>
    </source>
</evidence>
<dbReference type="InterPro" id="IPR039458">
    <property type="entry name" value="FimA-like"/>
</dbReference>
<dbReference type="RefSeq" id="WP_078200962.1">
    <property type="nucleotide sequence ID" value="NZ_CP017758.1"/>
</dbReference>
<dbReference type="SUPFAM" id="SSF49401">
    <property type="entry name" value="Bacterial adhesins"/>
    <property type="match status" value="1"/>
</dbReference>
<dbReference type="KEGG" id="cuh:BJN34_33120"/>
<keyword evidence="3 5" id="KW-0732">Signal</keyword>
<comment type="similarity">
    <text evidence="2">Belongs to the fimbrial protein family.</text>
</comment>
<sequence>MTHTKLLAALIVAGTAMGAQFAHAANADGTITFNGMIIAQTCTINGNGSGSKDFTVTLPAVSASTLGTAGNTAGQTPFQIALTNCTPNTGNVHTFFEAGPTTDTTTGNLILAAGAGNATNVQIRLLNGGAGNTPIKAGFADASQNSSSVAITSGSATLPYYAQYYATGAATAGIATTTVMYSVAYQ</sequence>
<evidence type="ECO:0000256" key="4">
    <source>
        <dbReference type="ARBA" id="ARBA00023263"/>
    </source>
</evidence>
<dbReference type="OrthoDB" id="8656135at2"/>
<dbReference type="Gene3D" id="2.60.40.1090">
    <property type="entry name" value="Fimbrial-type adhesion domain"/>
    <property type="match status" value="1"/>
</dbReference>
<dbReference type="AlphaFoldDB" id="A0A1U9V1B1"/>
<dbReference type="InterPro" id="IPR050263">
    <property type="entry name" value="Bact_Fimbrial_Adh_Pro"/>
</dbReference>
<keyword evidence="4" id="KW-0281">Fimbrium</keyword>
<evidence type="ECO:0000313" key="6">
    <source>
        <dbReference type="EMBL" id="AQV98722.1"/>
    </source>
</evidence>
<evidence type="ECO:0000256" key="2">
    <source>
        <dbReference type="ARBA" id="ARBA00006671"/>
    </source>
</evidence>
<dbReference type="PANTHER" id="PTHR33420">
    <property type="entry name" value="FIMBRIAL SUBUNIT ELFA-RELATED"/>
    <property type="match status" value="1"/>
</dbReference>
<comment type="subcellular location">
    <subcellularLocation>
        <location evidence="1">Fimbrium</location>
    </subcellularLocation>
</comment>
<feature type="signal peptide" evidence="5">
    <location>
        <begin position="1"/>
        <end position="24"/>
    </location>
</feature>
<reference evidence="7" key="1">
    <citation type="submission" date="2017-02" db="EMBL/GenBank/DDBJ databases">
        <title>Complete genome sequence of Cupriavidus necator strain NH9, a 3-chlorobenzoate degrader.</title>
        <authorList>
            <person name="Moriuchi R."/>
            <person name="Dohra H."/>
            <person name="Ogawa N."/>
        </authorList>
    </citation>
    <scope>NUCLEOTIDE SEQUENCE [LARGE SCALE GENOMIC DNA]</scope>
    <source>
        <strain evidence="7">NH9</strain>
    </source>
</reference>
<dbReference type="Pfam" id="PF16970">
    <property type="entry name" value="FimA"/>
    <property type="match status" value="1"/>
</dbReference>
<feature type="chain" id="PRO_5013205530" evidence="5">
    <location>
        <begin position="25"/>
        <end position="186"/>
    </location>
</feature>
<dbReference type="Proteomes" id="UP000189627">
    <property type="component" value="Chromosome 2"/>
</dbReference>
<evidence type="ECO:0000256" key="5">
    <source>
        <dbReference type="SAM" id="SignalP"/>
    </source>
</evidence>
<dbReference type="GO" id="GO:0009289">
    <property type="term" value="C:pilus"/>
    <property type="evidence" value="ECO:0007669"/>
    <property type="project" value="UniProtKB-SubCell"/>
</dbReference>
<accession>A0A1U9V1B1</accession>